<dbReference type="EMBL" id="JACVVK020000490">
    <property type="protein sequence ID" value="KAK7471521.1"/>
    <property type="molecule type" value="Genomic_DNA"/>
</dbReference>
<sequence>MIDVLQATNKNSNHQTSDVHDTANTNRTETNCLLACTNSGYTPCGDVSVAYTTESVSTEWDGLLVIFSDHASTCFHCTKQGPPGLLIYP</sequence>
<evidence type="ECO:0000313" key="1">
    <source>
        <dbReference type="EMBL" id="KAK7471521.1"/>
    </source>
</evidence>
<accession>A0ABD0JDI0</accession>
<dbReference type="AlphaFoldDB" id="A0ABD0JDI0"/>
<name>A0ABD0JDI0_9CAEN</name>
<proteinExistence type="predicted"/>
<evidence type="ECO:0000313" key="2">
    <source>
        <dbReference type="Proteomes" id="UP001519460"/>
    </source>
</evidence>
<reference evidence="1 2" key="1">
    <citation type="journal article" date="2023" name="Sci. Data">
        <title>Genome assembly of the Korean intertidal mud-creeper Batillaria attramentaria.</title>
        <authorList>
            <person name="Patra A.K."/>
            <person name="Ho P.T."/>
            <person name="Jun S."/>
            <person name="Lee S.J."/>
            <person name="Kim Y."/>
            <person name="Won Y.J."/>
        </authorList>
    </citation>
    <scope>NUCLEOTIDE SEQUENCE [LARGE SCALE GENOMIC DNA]</scope>
    <source>
        <strain evidence="1">Wonlab-2016</strain>
    </source>
</reference>
<protein>
    <submittedName>
        <fullName evidence="1">Uncharacterized protein</fullName>
    </submittedName>
</protein>
<dbReference type="Proteomes" id="UP001519460">
    <property type="component" value="Unassembled WGS sequence"/>
</dbReference>
<comment type="caution">
    <text evidence="1">The sequence shown here is derived from an EMBL/GenBank/DDBJ whole genome shotgun (WGS) entry which is preliminary data.</text>
</comment>
<keyword evidence="2" id="KW-1185">Reference proteome</keyword>
<gene>
    <name evidence="1" type="ORF">BaRGS_00035860</name>
</gene>
<organism evidence="1 2">
    <name type="scientific">Batillaria attramentaria</name>
    <dbReference type="NCBI Taxonomy" id="370345"/>
    <lineage>
        <taxon>Eukaryota</taxon>
        <taxon>Metazoa</taxon>
        <taxon>Spiralia</taxon>
        <taxon>Lophotrochozoa</taxon>
        <taxon>Mollusca</taxon>
        <taxon>Gastropoda</taxon>
        <taxon>Caenogastropoda</taxon>
        <taxon>Sorbeoconcha</taxon>
        <taxon>Cerithioidea</taxon>
        <taxon>Batillariidae</taxon>
        <taxon>Batillaria</taxon>
    </lineage>
</organism>